<name>A0A9D5DDW6_9CRYT</name>
<keyword evidence="4" id="KW-0067">ATP-binding</keyword>
<dbReference type="InterPro" id="IPR027417">
    <property type="entry name" value="P-loop_NTPase"/>
</dbReference>
<evidence type="ECO:0000256" key="2">
    <source>
        <dbReference type="ARBA" id="ARBA00009726"/>
    </source>
</evidence>
<evidence type="ECO:0000256" key="3">
    <source>
        <dbReference type="ARBA" id="ARBA00022741"/>
    </source>
</evidence>
<organism evidence="7">
    <name type="scientific">Cryptosporidium canis</name>
    <dbReference type="NCBI Taxonomy" id="195482"/>
    <lineage>
        <taxon>Eukaryota</taxon>
        <taxon>Sar</taxon>
        <taxon>Alveolata</taxon>
        <taxon>Apicomplexa</taxon>
        <taxon>Conoidasida</taxon>
        <taxon>Coccidia</taxon>
        <taxon>Eucoccidiorida</taxon>
        <taxon>Eimeriorina</taxon>
        <taxon>Cryptosporidiidae</taxon>
        <taxon>Cryptosporidium</taxon>
    </lineage>
</organism>
<comment type="similarity">
    <text evidence="2">Belongs to the ABC transporter superfamily. ABCC family. Conjugate transporter (TC 3.A.1.208) subfamily.</text>
</comment>
<dbReference type="InterPro" id="IPR003593">
    <property type="entry name" value="AAA+_ATPase"/>
</dbReference>
<dbReference type="PANTHER" id="PTHR24223:SF456">
    <property type="entry name" value="MULTIDRUG RESISTANCE-ASSOCIATED PROTEIN LETHAL(2)03659"/>
    <property type="match status" value="1"/>
</dbReference>
<dbReference type="SUPFAM" id="SSF52540">
    <property type="entry name" value="P-loop containing nucleoside triphosphate hydrolases"/>
    <property type="match status" value="1"/>
</dbReference>
<dbReference type="SMART" id="SM00382">
    <property type="entry name" value="AAA"/>
    <property type="match status" value="1"/>
</dbReference>
<reference evidence="7" key="1">
    <citation type="submission" date="2022-10" db="EMBL/GenBank/DDBJ databases">
        <title>Adaptive evolution leads to modifications in subtelomeric GC content in a zoonotic Cryptosporidium species.</title>
        <authorList>
            <person name="Li J."/>
            <person name="Feng Y."/>
            <person name="Xiao L."/>
        </authorList>
    </citation>
    <scope>NUCLEOTIDE SEQUENCE</scope>
    <source>
        <strain evidence="7">33844</strain>
    </source>
</reference>
<dbReference type="AlphaFoldDB" id="A0A9D5DDW6"/>
<gene>
    <name evidence="7" type="ORF">OJ253_3515</name>
</gene>
<dbReference type="OrthoDB" id="4865934at2759"/>
<evidence type="ECO:0000256" key="5">
    <source>
        <dbReference type="SAM" id="MobiDB-lite"/>
    </source>
</evidence>
<comment type="caution">
    <text evidence="7">The sequence shown here is derived from an EMBL/GenBank/DDBJ whole genome shotgun (WGS) entry which is preliminary data.</text>
</comment>
<accession>A0A9D5DDW6</accession>
<dbReference type="GO" id="GO:0042626">
    <property type="term" value="F:ATPase-coupled transmembrane transporter activity"/>
    <property type="evidence" value="ECO:0007669"/>
    <property type="project" value="TreeGrafter"/>
</dbReference>
<dbReference type="GO" id="GO:0016887">
    <property type="term" value="F:ATP hydrolysis activity"/>
    <property type="evidence" value="ECO:0007669"/>
    <property type="project" value="InterPro"/>
</dbReference>
<dbReference type="InterPro" id="IPR050173">
    <property type="entry name" value="ABC_transporter_C-like"/>
</dbReference>
<sequence>MCSGERIFTLISTDSKLNIGAGTDDYGLHESAKTGAHSNKERELSNPRHSRTGSNCYANRKPDSIKIEEINDDLFIVIDYRLHGLDQNVTLDKENKDQKFLSGIFKSDSQRTGVKIVDLEVGYSGISGGSYSVVLDGINADIRPFEKIGIVGRTGSGKSTLILALLGLVKYNKGQILLDETPISMLSIKERRRLIGVLPQTPLLLKGWTVRAFLDPYGEFTDEEISVGLDKCLQDSSLLSEIKNNLYSNAGFLSGSQLRYLSIAKLVINSKHYRMILIDEPPPNTSGDHGLQQNLSRVLATHFKHCNIFIVAHHAESIKDCDTIWILAQQKIVKSIHPRNIPTQNELAQILTSYE</sequence>
<feature type="domain" description="ABC transporter" evidence="6">
    <location>
        <begin position="114"/>
        <end position="354"/>
    </location>
</feature>
<comment type="subcellular location">
    <subcellularLocation>
        <location evidence="1">Membrane</location>
        <topology evidence="1">Multi-pass membrane protein</topology>
    </subcellularLocation>
</comment>
<evidence type="ECO:0000256" key="4">
    <source>
        <dbReference type="ARBA" id="ARBA00022840"/>
    </source>
</evidence>
<dbReference type="GO" id="GO:0016020">
    <property type="term" value="C:membrane"/>
    <property type="evidence" value="ECO:0007669"/>
    <property type="project" value="UniProtKB-SubCell"/>
</dbReference>
<feature type="compositionally biased region" description="Basic and acidic residues" evidence="5">
    <location>
        <begin position="30"/>
        <end position="46"/>
    </location>
</feature>
<dbReference type="Pfam" id="PF00005">
    <property type="entry name" value="ABC_tran"/>
    <property type="match status" value="1"/>
</dbReference>
<feature type="region of interest" description="Disordered" evidence="5">
    <location>
        <begin position="30"/>
        <end position="57"/>
    </location>
</feature>
<dbReference type="Proteomes" id="UP001067231">
    <property type="component" value="Unassembled WGS sequence"/>
</dbReference>
<dbReference type="PROSITE" id="PS50893">
    <property type="entry name" value="ABC_TRANSPORTER_2"/>
    <property type="match status" value="1"/>
</dbReference>
<dbReference type="GO" id="GO:0005524">
    <property type="term" value="F:ATP binding"/>
    <property type="evidence" value="ECO:0007669"/>
    <property type="project" value="UniProtKB-KW"/>
</dbReference>
<proteinExistence type="inferred from homology"/>
<dbReference type="PANTHER" id="PTHR24223">
    <property type="entry name" value="ATP-BINDING CASSETTE SUB-FAMILY C"/>
    <property type="match status" value="1"/>
</dbReference>
<evidence type="ECO:0000313" key="7">
    <source>
        <dbReference type="EMBL" id="KAJ1604752.1"/>
    </source>
</evidence>
<keyword evidence="3" id="KW-0547">Nucleotide-binding</keyword>
<dbReference type="InterPro" id="IPR003439">
    <property type="entry name" value="ABC_transporter-like_ATP-bd"/>
</dbReference>
<protein>
    <recommendedName>
        <fullName evidence="6">ABC transporter domain-containing protein</fullName>
    </recommendedName>
</protein>
<dbReference type="Gene3D" id="3.40.50.300">
    <property type="entry name" value="P-loop containing nucleotide triphosphate hydrolases"/>
    <property type="match status" value="1"/>
</dbReference>
<dbReference type="EMBL" id="JAPCXC010000121">
    <property type="protein sequence ID" value="KAJ1604752.1"/>
    <property type="molecule type" value="Genomic_DNA"/>
</dbReference>
<evidence type="ECO:0000259" key="6">
    <source>
        <dbReference type="PROSITE" id="PS50893"/>
    </source>
</evidence>
<evidence type="ECO:0000256" key="1">
    <source>
        <dbReference type="ARBA" id="ARBA00004141"/>
    </source>
</evidence>